<reference evidence="4 5" key="1">
    <citation type="submission" date="2019-09" db="EMBL/GenBank/DDBJ databases">
        <title>Nitrincola iocasae sp. nov., a bacterium isolated from the sediment collected at a cold seep field in South China Sea.</title>
        <authorList>
            <person name="Zhang H."/>
            <person name="Wang H."/>
            <person name="Li C."/>
        </authorList>
    </citation>
    <scope>NUCLEOTIDE SEQUENCE [LARGE SCALE GENOMIC DNA]</scope>
    <source>
        <strain evidence="4 5">KXZD1103</strain>
    </source>
</reference>
<dbReference type="Gene3D" id="3.40.50.2300">
    <property type="match status" value="2"/>
</dbReference>
<keyword evidence="1 2" id="KW-0597">Phosphoprotein</keyword>
<sequence>MRSLSASHLNLLLVEPSQLQRKIITQQLNSAGVMAIDSVDSIAEAKASVQRIKPDLIVSALHFSDGTAQDLLDWMHNTPGYTELPFMLISSETRREQLESFRQSGVIAILPKPFTNANLKSAISATLDLLSADELTLECYDPDSLRVLVVDDSRMARKMIRRVLTNLGIQHFEEATDGSEAINILAEKPFDLVVTDYNMPEVNGLQLTEYIRSHETLSHLPVLMVTSESNQAYLSNVAQSGVNAMVDKPFEPQLVKRLLQRILE</sequence>
<gene>
    <name evidence="4" type="ORF">F5I99_12875</name>
</gene>
<organism evidence="4 5">
    <name type="scientific">Nitrincola iocasae</name>
    <dbReference type="NCBI Taxonomy" id="2614693"/>
    <lineage>
        <taxon>Bacteria</taxon>
        <taxon>Pseudomonadati</taxon>
        <taxon>Pseudomonadota</taxon>
        <taxon>Gammaproteobacteria</taxon>
        <taxon>Oceanospirillales</taxon>
        <taxon>Oceanospirillaceae</taxon>
        <taxon>Nitrincola</taxon>
    </lineage>
</organism>
<dbReference type="InterPro" id="IPR001789">
    <property type="entry name" value="Sig_transdc_resp-reg_receiver"/>
</dbReference>
<dbReference type="InterPro" id="IPR011006">
    <property type="entry name" value="CheY-like_superfamily"/>
</dbReference>
<dbReference type="KEGG" id="nik:F5I99_12875"/>
<evidence type="ECO:0000256" key="2">
    <source>
        <dbReference type="PROSITE-ProRule" id="PRU00169"/>
    </source>
</evidence>
<protein>
    <submittedName>
        <fullName evidence="4">Response regulator</fullName>
    </submittedName>
</protein>
<evidence type="ECO:0000313" key="4">
    <source>
        <dbReference type="EMBL" id="QEW07320.1"/>
    </source>
</evidence>
<proteinExistence type="predicted"/>
<dbReference type="InterPro" id="IPR050595">
    <property type="entry name" value="Bact_response_regulator"/>
</dbReference>
<dbReference type="GO" id="GO:0000160">
    <property type="term" value="P:phosphorelay signal transduction system"/>
    <property type="evidence" value="ECO:0007669"/>
    <property type="project" value="InterPro"/>
</dbReference>
<dbReference type="SMART" id="SM00448">
    <property type="entry name" value="REC"/>
    <property type="match status" value="2"/>
</dbReference>
<dbReference type="RefSeq" id="WP_151056616.1">
    <property type="nucleotide sequence ID" value="NZ_CP044222.1"/>
</dbReference>
<keyword evidence="5" id="KW-1185">Reference proteome</keyword>
<feature type="domain" description="Response regulatory" evidence="3">
    <location>
        <begin position="146"/>
        <end position="263"/>
    </location>
</feature>
<comment type="caution">
    <text evidence="2">Lacks conserved residue(s) required for the propagation of feature annotation.</text>
</comment>
<dbReference type="PANTHER" id="PTHR44591:SF3">
    <property type="entry name" value="RESPONSE REGULATORY DOMAIN-CONTAINING PROTEIN"/>
    <property type="match status" value="1"/>
</dbReference>
<dbReference type="PROSITE" id="PS50110">
    <property type="entry name" value="RESPONSE_REGULATORY"/>
    <property type="match status" value="2"/>
</dbReference>
<dbReference type="PANTHER" id="PTHR44591">
    <property type="entry name" value="STRESS RESPONSE REGULATOR PROTEIN 1"/>
    <property type="match status" value="1"/>
</dbReference>
<name>A0A5J6LFB1_9GAMM</name>
<dbReference type="Proteomes" id="UP000325606">
    <property type="component" value="Chromosome"/>
</dbReference>
<dbReference type="CDD" id="cd00156">
    <property type="entry name" value="REC"/>
    <property type="match status" value="1"/>
</dbReference>
<dbReference type="EMBL" id="CP044222">
    <property type="protein sequence ID" value="QEW07320.1"/>
    <property type="molecule type" value="Genomic_DNA"/>
</dbReference>
<accession>A0A5J6LFB1</accession>
<evidence type="ECO:0000259" key="3">
    <source>
        <dbReference type="PROSITE" id="PS50110"/>
    </source>
</evidence>
<dbReference type="Pfam" id="PF00072">
    <property type="entry name" value="Response_reg"/>
    <property type="match status" value="2"/>
</dbReference>
<dbReference type="AlphaFoldDB" id="A0A5J6LFB1"/>
<feature type="modified residue" description="4-aspartylphosphate" evidence="2">
    <location>
        <position position="196"/>
    </location>
</feature>
<dbReference type="SUPFAM" id="SSF52172">
    <property type="entry name" value="CheY-like"/>
    <property type="match status" value="2"/>
</dbReference>
<feature type="domain" description="Response regulatory" evidence="3">
    <location>
        <begin position="10"/>
        <end position="127"/>
    </location>
</feature>
<evidence type="ECO:0000256" key="1">
    <source>
        <dbReference type="ARBA" id="ARBA00022553"/>
    </source>
</evidence>
<evidence type="ECO:0000313" key="5">
    <source>
        <dbReference type="Proteomes" id="UP000325606"/>
    </source>
</evidence>